<gene>
    <name evidence="1" type="ORF">SMTD_LOCUS12459</name>
</gene>
<keyword evidence="2" id="KW-1185">Reference proteome</keyword>
<dbReference type="PANTHER" id="PTHR33395:SF22">
    <property type="entry name" value="REVERSE TRANSCRIPTASE DOMAIN-CONTAINING PROTEIN"/>
    <property type="match status" value="1"/>
</dbReference>
<dbReference type="GO" id="GO:0061343">
    <property type="term" value="P:cell adhesion involved in heart morphogenesis"/>
    <property type="evidence" value="ECO:0007669"/>
    <property type="project" value="TreeGrafter"/>
</dbReference>
<evidence type="ECO:0000313" key="2">
    <source>
        <dbReference type="Proteomes" id="UP000269396"/>
    </source>
</evidence>
<dbReference type="Proteomes" id="UP000269396">
    <property type="component" value="Unassembled WGS sequence"/>
</dbReference>
<dbReference type="PANTHER" id="PTHR33395">
    <property type="entry name" value="TRANSCRIPTASE, PUTATIVE-RELATED-RELATED"/>
    <property type="match status" value="1"/>
</dbReference>
<dbReference type="EMBL" id="UZAL01032462">
    <property type="protein sequence ID" value="VDP60993.1"/>
    <property type="molecule type" value="Genomic_DNA"/>
</dbReference>
<protein>
    <submittedName>
        <fullName evidence="1">Uncharacterized protein</fullName>
    </submittedName>
</protein>
<organism evidence="1 2">
    <name type="scientific">Schistosoma mattheei</name>
    <dbReference type="NCBI Taxonomy" id="31246"/>
    <lineage>
        <taxon>Eukaryota</taxon>
        <taxon>Metazoa</taxon>
        <taxon>Spiralia</taxon>
        <taxon>Lophotrochozoa</taxon>
        <taxon>Platyhelminthes</taxon>
        <taxon>Trematoda</taxon>
        <taxon>Digenea</taxon>
        <taxon>Strigeidida</taxon>
        <taxon>Schistosomatoidea</taxon>
        <taxon>Schistosomatidae</taxon>
        <taxon>Schistosoma</taxon>
    </lineage>
</organism>
<dbReference type="GO" id="GO:0007508">
    <property type="term" value="P:larval heart development"/>
    <property type="evidence" value="ECO:0007669"/>
    <property type="project" value="TreeGrafter"/>
</dbReference>
<accession>A0A183PDM3</accession>
<reference evidence="1 2" key="1">
    <citation type="submission" date="2018-11" db="EMBL/GenBank/DDBJ databases">
        <authorList>
            <consortium name="Pathogen Informatics"/>
        </authorList>
    </citation>
    <scope>NUCLEOTIDE SEQUENCE [LARGE SCALE GENOMIC DNA]</scope>
    <source>
        <strain>Denwood</strain>
        <strain evidence="2">Zambia</strain>
    </source>
</reference>
<dbReference type="AlphaFoldDB" id="A0A183PDM3"/>
<dbReference type="GO" id="GO:0031012">
    <property type="term" value="C:extracellular matrix"/>
    <property type="evidence" value="ECO:0007669"/>
    <property type="project" value="TreeGrafter"/>
</dbReference>
<sequence length="255" mass="29344">MGHALVQHVSKHTCFGANQGSTLLDLVITHDTEDIVDLNILPPLVNSNHAVLSFTFRTMDMLYDHFTLRPNVWKANISAIQECAAKTDLFVDTNLSVEESWSVFKGKFSFVTSSSIPYLVPRRPNNSPPWITKTVRKLLRKRKKHWNMFISTGLEQYTSSYCKIKNACRALISKTRRSYEKQLVRDPRYSSKRLFSYIKRRTQRSDGIPSLMIQENPLILAENDIEKAEALSKYFSYVFSVGNEEQPTTHYDRGG</sequence>
<name>A0A183PDM3_9TREM</name>
<evidence type="ECO:0000313" key="1">
    <source>
        <dbReference type="EMBL" id="VDP60993.1"/>
    </source>
</evidence>
<proteinExistence type="predicted"/>